<organism evidence="1 2">
    <name type="scientific">Corynebacterium tuberculostearicum</name>
    <dbReference type="NCBI Taxonomy" id="38304"/>
    <lineage>
        <taxon>Bacteria</taxon>
        <taxon>Bacillati</taxon>
        <taxon>Actinomycetota</taxon>
        <taxon>Actinomycetes</taxon>
        <taxon>Mycobacteriales</taxon>
        <taxon>Corynebacteriaceae</taxon>
        <taxon>Corynebacterium</taxon>
    </lineage>
</organism>
<dbReference type="EMBL" id="JAEHFL010000007">
    <property type="protein sequence ID" value="MBK3427984.1"/>
    <property type="molecule type" value="Genomic_DNA"/>
</dbReference>
<evidence type="ECO:0000313" key="2">
    <source>
        <dbReference type="Proteomes" id="UP000603369"/>
    </source>
</evidence>
<evidence type="ECO:0000313" key="1">
    <source>
        <dbReference type="EMBL" id="MBK3427984.1"/>
    </source>
</evidence>
<proteinExistence type="predicted"/>
<dbReference type="RefSeq" id="WP_200435719.1">
    <property type="nucleotide sequence ID" value="NZ_JAEHFL010000007.1"/>
</dbReference>
<accession>A0A8I1HTE4</accession>
<keyword evidence="2" id="KW-1185">Reference proteome</keyword>
<gene>
    <name evidence="1" type="ORF">JDP02_05570</name>
</gene>
<name>A0A8I1HTE4_9CORY</name>
<dbReference type="AlphaFoldDB" id="A0A8I1HTE4"/>
<sequence length="671" mass="74723">MELQLNFVHVDADMISDHDFLLDSLQSQGLDAFRTFDPKMEEVAATLTEIFGQDFPAHSAITVTVESGNLELQDQLTKLAYLHGLVVFLGTTDILVNATGIDISSAGLASLTNSMGTVWRQVSRETVDRAFEDAIRLPVGEQTWVQVINHGSDSYDYGVDMSMRLLANGRCELVWTSLPAADAAPVFRSLTVGSYEEARELLLSFSDHNPLIAELDWEPLAQRPQKNFLDAGFRHELPWRRLDAVKELPAGVMVHLHAWPTMSLAYGRNAQGQWVAMAYDHLGTENVQTFDIADEAIAVAEHYLGGNGETFFEIFPASSVSDPAPYTTVTAMELPEREEQWTEASLCTMHRIRAAHNGEPGPRMQQFISAVNAKLGSEILLAEEHVEPHALTQLLIPAEVTAVTLERLAHVASNYGVSLVVDDTMALYNPSGRALPNAEKCTLTLLSENRYVNTWETTTPSAVTEAALRLFPGWRLKVMSGRNVDFQERYALEVRQQDGGFEVDLAAPDGGMYAIPDIPLPYALEMIVEFTYGPAQMVDKVNWERSHTPADVSEEERFVLSGTLTGRNPYLFEERLLNAVRGEGLSEVGTWAVVHDRLVPGDYCQVDRVEPAESGAARYLVEWGHNNGEEEHFQMLLEDIDQALSLLHWFAQGNRAEFEALPWTRQEGQPH</sequence>
<comment type="caution">
    <text evidence="1">The sequence shown here is derived from an EMBL/GenBank/DDBJ whole genome shotgun (WGS) entry which is preliminary data.</text>
</comment>
<dbReference type="Proteomes" id="UP000603369">
    <property type="component" value="Unassembled WGS sequence"/>
</dbReference>
<reference evidence="1 2" key="1">
    <citation type="submission" date="2020-12" db="EMBL/GenBank/DDBJ databases">
        <title>Draft genome sequence of the commensal strain Corynebacterium tuberculostearicum MFP09/CIP 102622 isolated from human skin.</title>
        <authorList>
            <person name="Boukerb A.M."/>
            <person name="Janvier X."/>
            <person name="Feuilloley M.G.J."/>
            <person name="Groboillot A."/>
        </authorList>
    </citation>
    <scope>NUCLEOTIDE SEQUENCE [LARGE SCALE GENOMIC DNA]</scope>
    <source>
        <strain evidence="1 2">CIP 102622</strain>
    </source>
</reference>
<protein>
    <submittedName>
        <fullName evidence="1">Uncharacterized protein</fullName>
    </submittedName>
</protein>